<gene>
    <name evidence="1" type="ORF">AVEN_188952_1</name>
</gene>
<comment type="caution">
    <text evidence="1">The sequence shown here is derived from an EMBL/GenBank/DDBJ whole genome shotgun (WGS) entry which is preliminary data.</text>
</comment>
<name>A0A4Y1ZJF3_ARAVE</name>
<reference evidence="1 2" key="1">
    <citation type="journal article" date="2019" name="Sci. Rep.">
        <title>Orb-weaving spider Araneus ventricosus genome elucidates the spidroin gene catalogue.</title>
        <authorList>
            <person name="Kono N."/>
            <person name="Nakamura H."/>
            <person name="Ohtoshi R."/>
            <person name="Moran D.A.P."/>
            <person name="Shinohara A."/>
            <person name="Yoshida Y."/>
            <person name="Fujiwara M."/>
            <person name="Mori M."/>
            <person name="Tomita M."/>
            <person name="Arakawa K."/>
        </authorList>
    </citation>
    <scope>NUCLEOTIDE SEQUENCE [LARGE SCALE GENOMIC DNA]</scope>
</reference>
<dbReference type="AlphaFoldDB" id="A0A4Y1ZJF3"/>
<sequence length="117" mass="13492">MHFRVSERIRCLDAPSAIRLPVHGSSWLSIASRHHVPGLSQPVFPRSCSVRFRFAWGKFSGSEEVQRQDTVSLSQSSPIRFRFTKSNSSQVQSAADERHWSKQKEAYNPHLHILHKR</sequence>
<proteinExistence type="predicted"/>
<keyword evidence="2" id="KW-1185">Reference proteome</keyword>
<organism evidence="1 2">
    <name type="scientific">Araneus ventricosus</name>
    <name type="common">Orbweaver spider</name>
    <name type="synonym">Epeira ventricosa</name>
    <dbReference type="NCBI Taxonomy" id="182803"/>
    <lineage>
        <taxon>Eukaryota</taxon>
        <taxon>Metazoa</taxon>
        <taxon>Ecdysozoa</taxon>
        <taxon>Arthropoda</taxon>
        <taxon>Chelicerata</taxon>
        <taxon>Arachnida</taxon>
        <taxon>Araneae</taxon>
        <taxon>Araneomorphae</taxon>
        <taxon>Entelegynae</taxon>
        <taxon>Araneoidea</taxon>
        <taxon>Araneidae</taxon>
        <taxon>Araneus</taxon>
    </lineage>
</organism>
<evidence type="ECO:0000313" key="1">
    <source>
        <dbReference type="EMBL" id="GBL53735.1"/>
    </source>
</evidence>
<dbReference type="Proteomes" id="UP000499080">
    <property type="component" value="Unassembled WGS sequence"/>
</dbReference>
<protein>
    <submittedName>
        <fullName evidence="1">Uncharacterized protein</fullName>
    </submittedName>
</protein>
<dbReference type="EMBL" id="BGPR01075134">
    <property type="protein sequence ID" value="GBL53735.1"/>
    <property type="molecule type" value="Genomic_DNA"/>
</dbReference>
<evidence type="ECO:0000313" key="2">
    <source>
        <dbReference type="Proteomes" id="UP000499080"/>
    </source>
</evidence>
<accession>A0A4Y1ZJF3</accession>